<dbReference type="RefSeq" id="WP_034837536.1">
    <property type="nucleotide sequence ID" value="NZ_JANX01000151.1"/>
</dbReference>
<proteinExistence type="predicted"/>
<dbReference type="Pfam" id="PF05013">
    <property type="entry name" value="FGase"/>
    <property type="match status" value="1"/>
</dbReference>
<dbReference type="Proteomes" id="UP000029995">
    <property type="component" value="Unassembled WGS sequence"/>
</dbReference>
<dbReference type="InterPro" id="IPR010247">
    <property type="entry name" value="HutG_amidohyd"/>
</dbReference>
<keyword evidence="1" id="KW-0378">Hydrolase</keyword>
<comment type="caution">
    <text evidence="1">The sequence shown here is derived from an EMBL/GenBank/DDBJ whole genome shotgun (WGS) entry which is preliminary data.</text>
</comment>
<name>A0A0A0D6N7_9PROT</name>
<accession>A0A0A0D6N7</accession>
<dbReference type="AlphaFoldDB" id="A0A0A0D6N7"/>
<reference evidence="1 2" key="1">
    <citation type="submission" date="2014-01" db="EMBL/GenBank/DDBJ databases">
        <title>Genome sequence determination for a cystic fibrosis isolate, Inquilinus limosus.</title>
        <authorList>
            <person name="Pino M."/>
            <person name="Di Conza J."/>
            <person name="Gutkind G."/>
        </authorList>
    </citation>
    <scope>NUCLEOTIDE SEQUENCE [LARGE SCALE GENOMIC DNA]</scope>
    <source>
        <strain evidence="1 2">MP06</strain>
    </source>
</reference>
<dbReference type="OrthoDB" id="9802050at2"/>
<dbReference type="GO" id="GO:0016787">
    <property type="term" value="F:hydrolase activity"/>
    <property type="evidence" value="ECO:0007669"/>
    <property type="project" value="UniProtKB-KW"/>
</dbReference>
<protein>
    <submittedName>
        <fullName evidence="1">N-formylglutamate amidohydrolase</fullName>
    </submittedName>
</protein>
<dbReference type="Gene3D" id="3.40.630.40">
    <property type="entry name" value="Zn-dependent exopeptidases"/>
    <property type="match status" value="1"/>
</dbReference>
<organism evidence="1 2">
    <name type="scientific">Inquilinus limosus MP06</name>
    <dbReference type="NCBI Taxonomy" id="1398085"/>
    <lineage>
        <taxon>Bacteria</taxon>
        <taxon>Pseudomonadati</taxon>
        <taxon>Pseudomonadota</taxon>
        <taxon>Alphaproteobacteria</taxon>
        <taxon>Rhodospirillales</taxon>
        <taxon>Rhodospirillaceae</taxon>
        <taxon>Inquilinus</taxon>
    </lineage>
</organism>
<dbReference type="SUPFAM" id="SSF53187">
    <property type="entry name" value="Zn-dependent exopeptidases"/>
    <property type="match status" value="1"/>
</dbReference>
<evidence type="ECO:0000313" key="2">
    <source>
        <dbReference type="Proteomes" id="UP000029995"/>
    </source>
</evidence>
<dbReference type="NCBIfam" id="TIGR02017">
    <property type="entry name" value="hutG_amidohyd"/>
    <property type="match status" value="1"/>
</dbReference>
<dbReference type="EMBL" id="JANX01000151">
    <property type="protein sequence ID" value="KGM33759.1"/>
    <property type="molecule type" value="Genomic_DNA"/>
</dbReference>
<sequence>MMDAFRLHRGTAPLLLSIPHVGTGVPDAIRARFTPEGLLLRDTDWHLDRLYDFAEGLGVSILQAVQSRYVVDLNRPADDQSLYPGQATTGLCSTIDFDGRPLYRSGEEPDAAEIVRRVETVWKPYHAALAAELERIKAQHGYALLYDAHSIRSVVPRLFDGVLPDLNLGSNGGATAAPVLKERIAEICRTAEGFSHVVDGRFRGGIITRHYGQPQRNVHALQMELAQRHYMDEDPPFTYQAERAQPLKAVLRRVLEAMLEWKPA</sequence>
<dbReference type="InterPro" id="IPR007709">
    <property type="entry name" value="N-FG_amidohydro"/>
</dbReference>
<evidence type="ECO:0000313" key="1">
    <source>
        <dbReference type="EMBL" id="KGM33759.1"/>
    </source>
</evidence>
<gene>
    <name evidence="1" type="ORF">P409_14035</name>
</gene>